<comment type="caution">
    <text evidence="2">The sequence shown here is derived from an EMBL/GenBank/DDBJ whole genome shotgun (WGS) entry which is preliminary data.</text>
</comment>
<gene>
    <name evidence="2" type="ORF">BSK56_31455</name>
</gene>
<sequence>MEQQTKDAIIKLIENSRDAIACSIDSDGFPNAKNMFKLKHEGLKTFWFSTNTSAIRTSQWMHNSKSCIYFLDAEGFHGLMLTGHMKVFLDDETKQKFWKEGDEQYYPLGPTDPDYCMLCFTAEKGNYYHGLQRHLFSVEELQEYNPHAL</sequence>
<evidence type="ECO:0000259" key="1">
    <source>
        <dbReference type="Pfam" id="PF16242"/>
    </source>
</evidence>
<dbReference type="PANTHER" id="PTHR34818">
    <property type="entry name" value="PROTEIN BLI-3"/>
    <property type="match status" value="1"/>
</dbReference>
<keyword evidence="3" id="KW-1185">Reference proteome</keyword>
<dbReference type="EMBL" id="MPTB01000071">
    <property type="protein sequence ID" value="OMD37153.1"/>
    <property type="molecule type" value="Genomic_DNA"/>
</dbReference>
<feature type="domain" description="General stress protein FMN-binding split barrel" evidence="1">
    <location>
        <begin position="6"/>
        <end position="133"/>
    </location>
</feature>
<dbReference type="InterPro" id="IPR052917">
    <property type="entry name" value="Stress-Dev_Protein"/>
</dbReference>
<dbReference type="SUPFAM" id="SSF50475">
    <property type="entry name" value="FMN-binding split barrel"/>
    <property type="match status" value="1"/>
</dbReference>
<dbReference type="Pfam" id="PF16242">
    <property type="entry name" value="Pyrid_ox_like"/>
    <property type="match status" value="1"/>
</dbReference>
<name>A0ABX3GTY4_PAEBO</name>
<reference evidence="2 3" key="1">
    <citation type="submission" date="2016-10" db="EMBL/GenBank/DDBJ databases">
        <title>Paenibacillus species isolates.</title>
        <authorList>
            <person name="Beno S.M."/>
        </authorList>
    </citation>
    <scope>NUCLEOTIDE SEQUENCE [LARGE SCALE GENOMIC DNA]</scope>
    <source>
        <strain evidence="2 3">FSL H7-0744</strain>
    </source>
</reference>
<evidence type="ECO:0000313" key="2">
    <source>
        <dbReference type="EMBL" id="OMD37153.1"/>
    </source>
</evidence>
<protein>
    <recommendedName>
        <fullName evidence="1">General stress protein FMN-binding split barrel domain-containing protein</fullName>
    </recommendedName>
</protein>
<dbReference type="PANTHER" id="PTHR34818:SF1">
    <property type="entry name" value="PROTEIN BLI-3"/>
    <property type="match status" value="1"/>
</dbReference>
<proteinExistence type="predicted"/>
<dbReference type="InterPro" id="IPR012349">
    <property type="entry name" value="Split_barrel_FMN-bd"/>
</dbReference>
<organism evidence="2 3">
    <name type="scientific">Paenibacillus borealis</name>
    <dbReference type="NCBI Taxonomy" id="160799"/>
    <lineage>
        <taxon>Bacteria</taxon>
        <taxon>Bacillati</taxon>
        <taxon>Bacillota</taxon>
        <taxon>Bacilli</taxon>
        <taxon>Bacillales</taxon>
        <taxon>Paenibacillaceae</taxon>
        <taxon>Paenibacillus</taxon>
    </lineage>
</organism>
<dbReference type="Proteomes" id="UP000187412">
    <property type="component" value="Unassembled WGS sequence"/>
</dbReference>
<evidence type="ECO:0000313" key="3">
    <source>
        <dbReference type="Proteomes" id="UP000187412"/>
    </source>
</evidence>
<dbReference type="RefSeq" id="WP_076114318.1">
    <property type="nucleotide sequence ID" value="NZ_MPTB01000071.1"/>
</dbReference>
<accession>A0ABX3GTY4</accession>
<dbReference type="Gene3D" id="2.30.110.10">
    <property type="entry name" value="Electron Transport, Fmn-binding Protein, Chain A"/>
    <property type="match status" value="1"/>
</dbReference>
<dbReference type="InterPro" id="IPR038725">
    <property type="entry name" value="YdaG_split_barrel_FMN-bd"/>
</dbReference>